<evidence type="ECO:0000256" key="4">
    <source>
        <dbReference type="SAM" id="MobiDB-lite"/>
    </source>
</evidence>
<gene>
    <name evidence="6" type="ORF">FNH08_41250</name>
</gene>
<dbReference type="PANTHER" id="PTHR43320">
    <property type="entry name" value="SUGAR KINASE"/>
    <property type="match status" value="1"/>
</dbReference>
<dbReference type="AlphaFoldDB" id="A0A5N8XVF1"/>
<dbReference type="GO" id="GO:0016301">
    <property type="term" value="F:kinase activity"/>
    <property type="evidence" value="ECO:0007669"/>
    <property type="project" value="UniProtKB-KW"/>
</dbReference>
<feature type="region of interest" description="Disordered" evidence="4">
    <location>
        <begin position="1"/>
        <end position="26"/>
    </location>
</feature>
<keyword evidence="2" id="KW-0808">Transferase</keyword>
<evidence type="ECO:0000256" key="1">
    <source>
        <dbReference type="ARBA" id="ARBA00010688"/>
    </source>
</evidence>
<evidence type="ECO:0000259" key="5">
    <source>
        <dbReference type="Pfam" id="PF00294"/>
    </source>
</evidence>
<feature type="compositionally biased region" description="Low complexity" evidence="4">
    <location>
        <begin position="304"/>
        <end position="314"/>
    </location>
</feature>
<dbReference type="EMBL" id="VJZC01000554">
    <property type="protein sequence ID" value="MPY63357.1"/>
    <property type="molecule type" value="Genomic_DNA"/>
</dbReference>
<reference evidence="6 7" key="1">
    <citation type="submission" date="2019-07" db="EMBL/GenBank/DDBJ databases">
        <title>New species of Amycolatopsis and Streptomyces.</title>
        <authorList>
            <person name="Duangmal K."/>
            <person name="Teo W.F.A."/>
            <person name="Lipun K."/>
        </authorList>
    </citation>
    <scope>NUCLEOTIDE SEQUENCE [LARGE SCALE GENOMIC DNA]</scope>
    <source>
        <strain evidence="6 7">NBRC 106415</strain>
    </source>
</reference>
<feature type="region of interest" description="Disordered" evidence="4">
    <location>
        <begin position="288"/>
        <end position="314"/>
    </location>
</feature>
<proteinExistence type="inferred from homology"/>
<feature type="domain" description="Carbohydrate kinase PfkB" evidence="5">
    <location>
        <begin position="318"/>
        <end position="377"/>
    </location>
</feature>
<protein>
    <submittedName>
        <fullName evidence="6">Sugar kinase</fullName>
    </submittedName>
</protein>
<keyword evidence="3 6" id="KW-0418">Kinase</keyword>
<evidence type="ECO:0000313" key="6">
    <source>
        <dbReference type="EMBL" id="MPY63357.1"/>
    </source>
</evidence>
<feature type="compositionally biased region" description="Basic residues" evidence="4">
    <location>
        <begin position="1"/>
        <end position="10"/>
    </location>
</feature>
<dbReference type="Proteomes" id="UP000400924">
    <property type="component" value="Unassembled WGS sequence"/>
</dbReference>
<dbReference type="Pfam" id="PF00294">
    <property type="entry name" value="PfkB"/>
    <property type="match status" value="2"/>
</dbReference>
<dbReference type="SUPFAM" id="SSF53613">
    <property type="entry name" value="Ribokinase-like"/>
    <property type="match status" value="1"/>
</dbReference>
<comment type="caution">
    <text evidence="6">The sequence shown here is derived from an EMBL/GenBank/DDBJ whole genome shotgun (WGS) entry which is preliminary data.</text>
</comment>
<evidence type="ECO:0000256" key="3">
    <source>
        <dbReference type="ARBA" id="ARBA00022777"/>
    </source>
</evidence>
<evidence type="ECO:0000256" key="2">
    <source>
        <dbReference type="ARBA" id="ARBA00022679"/>
    </source>
</evidence>
<sequence>MESLARHRQGGRVTTDRPAAAAAHGGTSDGVVDVVTLGESMVTFLPSRPGPLAHVPSFERAIGGAESNVACALAATGHTVRWVSRVGADGFGDHLVEAIGAYGVDVSAVRRDPARPTGVYFRTAADRAADAHEVAYYRAGSAASAMAVGNVDPAAVRACRVLHLSGITAALSGDCLALLRELTEPRPGRPLVSFDVNFRPSLWSDAEGPRVLLDLARRADIVFVGADEAAEAWGIGSGPEAVRAALPEPRMLVVKQGSQGATLFERPQDSSAPSGPVADNRSVVAGRAHAAEPHMSLPRAPFRGATGTPTATDGTLTDNTITFVPSLHVDVVAPVGAGDAFAAGFLSAVLRDLPARARLRHGHLMAAAALTVPGDLGTPPTRDHADRLAALDDGPWGTLRLGPGWTQAVDQAVDQGADRAVTRAEEEVHHP</sequence>
<dbReference type="InterPro" id="IPR011611">
    <property type="entry name" value="PfkB_dom"/>
</dbReference>
<dbReference type="OrthoDB" id="9808601at2"/>
<feature type="domain" description="Carbohydrate kinase PfkB" evidence="5">
    <location>
        <begin position="34"/>
        <end position="275"/>
    </location>
</feature>
<name>A0A5N8XVF1_9ACTN</name>
<evidence type="ECO:0000313" key="7">
    <source>
        <dbReference type="Proteomes" id="UP000400924"/>
    </source>
</evidence>
<accession>A0A5N8XVF1</accession>
<dbReference type="InterPro" id="IPR052700">
    <property type="entry name" value="Carb_kinase_PfkB-like"/>
</dbReference>
<dbReference type="Gene3D" id="3.40.1190.20">
    <property type="match status" value="2"/>
</dbReference>
<dbReference type="InterPro" id="IPR029056">
    <property type="entry name" value="Ribokinase-like"/>
</dbReference>
<dbReference type="CDD" id="cd01166">
    <property type="entry name" value="KdgK"/>
    <property type="match status" value="1"/>
</dbReference>
<keyword evidence="7" id="KW-1185">Reference proteome</keyword>
<dbReference type="PANTHER" id="PTHR43320:SF2">
    <property type="entry name" value="2-DEHYDRO-3-DEOXYGLUCONOKINASE_2-DEHYDRO-3-DEOXYGALACTONOKINASE"/>
    <property type="match status" value="1"/>
</dbReference>
<organism evidence="6 7">
    <name type="scientific">Streptomyces spongiae</name>
    <dbReference type="NCBI Taxonomy" id="565072"/>
    <lineage>
        <taxon>Bacteria</taxon>
        <taxon>Bacillati</taxon>
        <taxon>Actinomycetota</taxon>
        <taxon>Actinomycetes</taxon>
        <taxon>Kitasatosporales</taxon>
        <taxon>Streptomycetaceae</taxon>
        <taxon>Streptomyces</taxon>
    </lineage>
</organism>
<comment type="similarity">
    <text evidence="1">Belongs to the carbohydrate kinase PfkB family.</text>
</comment>